<name>A0ABY8Y1S7_9PSEU</name>
<dbReference type="InterPro" id="IPR025335">
    <property type="entry name" value="DUF4241"/>
</dbReference>
<evidence type="ECO:0000313" key="2">
    <source>
        <dbReference type="Proteomes" id="UP001227101"/>
    </source>
</evidence>
<organism evidence="1 2">
    <name type="scientific">Amycolatopsis nalaikhensis</name>
    <dbReference type="NCBI Taxonomy" id="715472"/>
    <lineage>
        <taxon>Bacteria</taxon>
        <taxon>Bacillati</taxon>
        <taxon>Actinomycetota</taxon>
        <taxon>Actinomycetes</taxon>
        <taxon>Pseudonocardiales</taxon>
        <taxon>Pseudonocardiaceae</taxon>
        <taxon>Amycolatopsis</taxon>
    </lineage>
</organism>
<dbReference type="RefSeq" id="WP_285459482.1">
    <property type="nucleotide sequence ID" value="NZ_CP127173.1"/>
</dbReference>
<gene>
    <name evidence="1" type="ORF">QP939_26005</name>
</gene>
<proteinExistence type="predicted"/>
<protein>
    <submittedName>
        <fullName evidence="1">DUF4241 domain-containing protein</fullName>
    </submittedName>
</protein>
<dbReference type="EMBL" id="CP127173">
    <property type="protein sequence ID" value="WIV61814.1"/>
    <property type="molecule type" value="Genomic_DNA"/>
</dbReference>
<evidence type="ECO:0000313" key="1">
    <source>
        <dbReference type="EMBL" id="WIV61814.1"/>
    </source>
</evidence>
<reference evidence="1 2" key="1">
    <citation type="submission" date="2023-06" db="EMBL/GenBank/DDBJ databases">
        <authorList>
            <person name="Oyuntsetseg B."/>
            <person name="Kim S.B."/>
        </authorList>
    </citation>
    <scope>NUCLEOTIDE SEQUENCE [LARGE SCALE GENOMIC DNA]</scope>
    <source>
        <strain evidence="1 2">2-2</strain>
    </source>
</reference>
<sequence>MGVRAKIVVGLVLAAIVVVGVLTSQRESRPAQAKAACGTPVRTMAYADEPERPLRRDGFEQLFRSGAAVRAGGEDAVIEVADVAKLDLPTGRLIAGDPTYEDDLDTPFLVTVPPGSYPVSLSRVRFTATPGTIRVAAARVLVRPEPVTRWALAFSPGEDPAKLGPNEYYGFGVDSGLAALLDASATPSLCRLVAGGDGPLIPALDQDDDSAGVSLRDPATGPNVIAFGAGWGDGSYPTWIGYTASGAVAQFVVDFSVID</sequence>
<keyword evidence="2" id="KW-1185">Reference proteome</keyword>
<dbReference type="Pfam" id="PF14025">
    <property type="entry name" value="DUF4241"/>
    <property type="match status" value="1"/>
</dbReference>
<accession>A0ABY8Y1S7</accession>
<dbReference type="Proteomes" id="UP001227101">
    <property type="component" value="Chromosome"/>
</dbReference>